<keyword evidence="2" id="KW-0472">Membrane</keyword>
<name>A0AB39LZG2_9ACTN</name>
<dbReference type="InterPro" id="IPR051162">
    <property type="entry name" value="T4SS_component"/>
</dbReference>
<evidence type="ECO:0000313" key="3">
    <source>
        <dbReference type="EMBL" id="XDP99424.1"/>
    </source>
</evidence>
<feature type="region of interest" description="Disordered" evidence="1">
    <location>
        <begin position="705"/>
        <end position="762"/>
    </location>
</feature>
<feature type="compositionally biased region" description="Low complexity" evidence="1">
    <location>
        <begin position="750"/>
        <end position="762"/>
    </location>
</feature>
<reference evidence="3" key="1">
    <citation type="submission" date="2024-07" db="EMBL/GenBank/DDBJ databases">
        <authorList>
            <person name="Yu S.T."/>
        </authorList>
    </citation>
    <scope>NUCLEOTIDE SEQUENCE</scope>
    <source>
        <strain evidence="3">R08</strain>
    </source>
</reference>
<evidence type="ECO:0000256" key="1">
    <source>
        <dbReference type="SAM" id="MobiDB-lite"/>
    </source>
</evidence>
<dbReference type="CDD" id="cd01127">
    <property type="entry name" value="TrwB_TraG_TraD_VirD4"/>
    <property type="match status" value="1"/>
</dbReference>
<keyword evidence="2" id="KW-0812">Transmembrane</keyword>
<feature type="transmembrane region" description="Helical" evidence="2">
    <location>
        <begin position="6"/>
        <end position="26"/>
    </location>
</feature>
<dbReference type="PANTHER" id="PTHR30121">
    <property type="entry name" value="UNCHARACTERIZED PROTEIN YJGR-RELATED"/>
    <property type="match status" value="1"/>
</dbReference>
<dbReference type="InterPro" id="IPR027417">
    <property type="entry name" value="P-loop_NTPase"/>
</dbReference>
<dbReference type="SUPFAM" id="SSF52540">
    <property type="entry name" value="P-loop containing nucleoside triphosphate hydrolases"/>
    <property type="match status" value="1"/>
</dbReference>
<dbReference type="PANTHER" id="PTHR30121:SF11">
    <property type="entry name" value="AAA+ ATPASE DOMAIN-CONTAINING PROTEIN"/>
    <property type="match status" value="1"/>
</dbReference>
<organism evidence="3">
    <name type="scientific">Streptomyces sp. R08</name>
    <dbReference type="NCBI Taxonomy" id="3238624"/>
    <lineage>
        <taxon>Bacteria</taxon>
        <taxon>Bacillati</taxon>
        <taxon>Actinomycetota</taxon>
        <taxon>Actinomycetes</taxon>
        <taxon>Kitasatosporales</taxon>
        <taxon>Streptomycetaceae</taxon>
        <taxon>Streptomyces</taxon>
    </lineage>
</organism>
<dbReference type="RefSeq" id="WP_369186533.1">
    <property type="nucleotide sequence ID" value="NZ_CP163431.1"/>
</dbReference>
<accession>A0AB39LZG2</accession>
<evidence type="ECO:0000256" key="2">
    <source>
        <dbReference type="SAM" id="Phobius"/>
    </source>
</evidence>
<dbReference type="AlphaFoldDB" id="A0AB39LZG2"/>
<sequence length="762" mass="82388">MSDTTRLVASAALFSATIAFILFLRFRDQLTRDIARVTYRLGFPRDLTIGQVTAFLHALTRLRPSRGWLFGRDSVVFESVGWPGRIEHRLRLPKHQADVLLRQLRGIVPNLRATPIDIPALPPAQWLRRIRLTTTARPLRTDAPEAFTTGVLSALQPLARDETLVYQLVVYPVRTPQLPLARRRSSGSGLVPPWLQSLGQWLTAAPPATLDKQAAADFKAKTAEPWFAVVGTVGAAAGNQSRAHLLVGRLMASLHQLDQNGAALVPRWLPRRASDWLARGATGNTAAPVYVNAREAATMLGWPLAGPTMPGLALTGGRSFPPVPELPSYGRILGTATYDGLQRTIAMSAADGLMHQLVTGPTGSGKSTLLLNELAQDIQAGRGIILLDPGGDLARDVADRIPEARIRDLIYLDASDDRPVGINPLACSKDDAELVADQVMELIKANADSWGPRLEEVLKAALVLLAATPGMTLVELPAVLTDEVFRASLLSRLDPAFAPTVGAFFARFNSWSEGERGQAVSAVINKISPLTDRRQLRAMLGQARPAWTMQEVMEQRKILLVALPSGLAGSYAVDLLGGLLVSMVWNAAMRRAAVTRDQRHPTFLYIDEAARFLRSGADLTDMLARARGHFLGIIAALQHITQVPTNLRAALLSEARTKVVLQPGADDAATLARALGPQVKPEDLMTLEPRTAVAVIVTNGRVNPPVSIATNPPPEPTGFGDQARATSRAAYGRDRAEVEQEIADRRQAGRPRSGARGARPAK</sequence>
<proteinExistence type="predicted"/>
<keyword evidence="2" id="KW-1133">Transmembrane helix</keyword>
<protein>
    <submittedName>
        <fullName evidence="3">Type IV secretory system conjugative DNA transfer family protein</fullName>
    </submittedName>
</protein>
<dbReference type="Gene3D" id="3.40.50.300">
    <property type="entry name" value="P-loop containing nucleotide triphosphate hydrolases"/>
    <property type="match status" value="2"/>
</dbReference>
<gene>
    <name evidence="3" type="ORF">AB5J58_04160</name>
</gene>
<feature type="compositionally biased region" description="Basic and acidic residues" evidence="1">
    <location>
        <begin position="731"/>
        <end position="747"/>
    </location>
</feature>
<dbReference type="EMBL" id="CP163431">
    <property type="protein sequence ID" value="XDP99424.1"/>
    <property type="molecule type" value="Genomic_DNA"/>
</dbReference>